<dbReference type="PANTHER" id="PTHR28062:SF1">
    <property type="entry name" value="TRANSMEMBRANE PROTEIN"/>
    <property type="match status" value="1"/>
</dbReference>
<dbReference type="InterPro" id="IPR018786">
    <property type="entry name" value="Mit_KHE1"/>
</dbReference>
<dbReference type="AlphaFoldDB" id="A0A9W9HZ05"/>
<dbReference type="EMBL" id="JAPQKO010000005">
    <property type="protein sequence ID" value="KAJ5161602.1"/>
    <property type="molecule type" value="Genomic_DNA"/>
</dbReference>
<dbReference type="PANTHER" id="PTHR28062">
    <property type="entry name" value="K+-H+ EXCHANGE-LIKE PROTEIN"/>
    <property type="match status" value="1"/>
</dbReference>
<evidence type="ECO:0000313" key="1">
    <source>
        <dbReference type="EMBL" id="KAJ5161602.1"/>
    </source>
</evidence>
<accession>A0A9W9HZ05</accession>
<gene>
    <name evidence="1" type="ORF">N7492_006994</name>
</gene>
<evidence type="ECO:0000313" key="2">
    <source>
        <dbReference type="Proteomes" id="UP001146351"/>
    </source>
</evidence>
<sequence length="277" mass="31585">MRLFLIPISTRRALIYARPLQKDVSKELSLLDRATSKAAATWASWEEAEAGWKKRLVTWGNGMQQRIPFEEWGLKSIPSLNAQRRIDENHENTKINVLFPGNAVRLDKIPGILHTIATERQEFHRKKMLWSFGLAPFTAPLGLIPVIPNIPFFYLAYRGWSHWRALNGSRHLEFLVDKNLINPIAIPELEQLYASRTSQAHNDTPADKSPVEMVDEIEQHEDRLILEMSDAKKLATVMDAPELALEAERAIFQVGEQLQAQRAKAQETASSDEKKDS</sequence>
<dbReference type="Proteomes" id="UP001146351">
    <property type="component" value="Unassembled WGS sequence"/>
</dbReference>
<proteinExistence type="predicted"/>
<dbReference type="OrthoDB" id="5562676at2759"/>
<dbReference type="Pfam" id="PF10173">
    <property type="entry name" value="Mit_KHE1"/>
    <property type="match status" value="1"/>
</dbReference>
<dbReference type="GO" id="GO:0005743">
    <property type="term" value="C:mitochondrial inner membrane"/>
    <property type="evidence" value="ECO:0007669"/>
    <property type="project" value="TreeGrafter"/>
</dbReference>
<dbReference type="GO" id="GO:1902600">
    <property type="term" value="P:proton transmembrane transport"/>
    <property type="evidence" value="ECO:0007669"/>
    <property type="project" value="TreeGrafter"/>
</dbReference>
<reference evidence="1" key="2">
    <citation type="journal article" date="2023" name="IMA Fungus">
        <title>Comparative genomic study of the Penicillium genus elucidates a diverse pangenome and 15 lateral gene transfer events.</title>
        <authorList>
            <person name="Petersen C."/>
            <person name="Sorensen T."/>
            <person name="Nielsen M.R."/>
            <person name="Sondergaard T.E."/>
            <person name="Sorensen J.L."/>
            <person name="Fitzpatrick D.A."/>
            <person name="Frisvad J.C."/>
            <person name="Nielsen K.L."/>
        </authorList>
    </citation>
    <scope>NUCLEOTIDE SEQUENCE</scope>
    <source>
        <strain evidence="1">IBT 21917</strain>
    </source>
</reference>
<reference evidence="1" key="1">
    <citation type="submission" date="2022-11" db="EMBL/GenBank/DDBJ databases">
        <authorList>
            <person name="Petersen C."/>
        </authorList>
    </citation>
    <scope>NUCLEOTIDE SEQUENCE</scope>
    <source>
        <strain evidence="1">IBT 21917</strain>
    </source>
</reference>
<organism evidence="1 2">
    <name type="scientific">Penicillium capsulatum</name>
    <dbReference type="NCBI Taxonomy" id="69766"/>
    <lineage>
        <taxon>Eukaryota</taxon>
        <taxon>Fungi</taxon>
        <taxon>Dikarya</taxon>
        <taxon>Ascomycota</taxon>
        <taxon>Pezizomycotina</taxon>
        <taxon>Eurotiomycetes</taxon>
        <taxon>Eurotiomycetidae</taxon>
        <taxon>Eurotiales</taxon>
        <taxon>Aspergillaceae</taxon>
        <taxon>Penicillium</taxon>
    </lineage>
</organism>
<dbReference type="GO" id="GO:0006813">
    <property type="term" value="P:potassium ion transport"/>
    <property type="evidence" value="ECO:0007669"/>
    <property type="project" value="TreeGrafter"/>
</dbReference>
<keyword evidence="2" id="KW-1185">Reference proteome</keyword>
<comment type="caution">
    <text evidence="1">The sequence shown here is derived from an EMBL/GenBank/DDBJ whole genome shotgun (WGS) entry which is preliminary data.</text>
</comment>
<name>A0A9W9HZ05_9EURO</name>
<evidence type="ECO:0008006" key="3">
    <source>
        <dbReference type="Google" id="ProtNLM"/>
    </source>
</evidence>
<protein>
    <recommendedName>
        <fullName evidence="3">Mitochondrial K+-H+ exchange-related-domain-containing protein</fullName>
    </recommendedName>
</protein>